<protein>
    <submittedName>
        <fullName evidence="1">30353_t:CDS:1</fullName>
    </submittedName>
</protein>
<organism evidence="1 2">
    <name type="scientific">Gigaspora margarita</name>
    <dbReference type="NCBI Taxonomy" id="4874"/>
    <lineage>
        <taxon>Eukaryota</taxon>
        <taxon>Fungi</taxon>
        <taxon>Fungi incertae sedis</taxon>
        <taxon>Mucoromycota</taxon>
        <taxon>Glomeromycotina</taxon>
        <taxon>Glomeromycetes</taxon>
        <taxon>Diversisporales</taxon>
        <taxon>Gigasporaceae</taxon>
        <taxon>Gigaspora</taxon>
    </lineage>
</organism>
<evidence type="ECO:0000313" key="1">
    <source>
        <dbReference type="EMBL" id="CAG8761353.1"/>
    </source>
</evidence>
<dbReference type="Proteomes" id="UP000789901">
    <property type="component" value="Unassembled WGS sequence"/>
</dbReference>
<reference evidence="1 2" key="1">
    <citation type="submission" date="2021-06" db="EMBL/GenBank/DDBJ databases">
        <authorList>
            <person name="Kallberg Y."/>
            <person name="Tangrot J."/>
            <person name="Rosling A."/>
        </authorList>
    </citation>
    <scope>NUCLEOTIDE SEQUENCE [LARGE SCALE GENOMIC DNA]</scope>
    <source>
        <strain evidence="1 2">120-4 pot B 10/14</strain>
    </source>
</reference>
<sequence>MPRISSKVTVRAQLEQLKNTVIKIFAVDIAYEDLSDDNESSSEEDDSDNADKTSNWIDVTFREYMSWLGLDINVTFSVANHHFYWRTMQELTKPIMLLTFNIGDSLYSVCNFVNAFNSNLIELGRKNKFPGLCKIPCKPHPIGQEWKILADSFMNIIIQLEPYEDKEIEKLSNIWFGSPKVYIALMQNGLYGIYHAKKREWPLNYLCDMVQKLDGEYGSYFSKIALVNNVCLIVASLKD</sequence>
<keyword evidence="2" id="KW-1185">Reference proteome</keyword>
<gene>
    <name evidence="1" type="ORF">GMARGA_LOCUS17514</name>
</gene>
<proteinExistence type="predicted"/>
<dbReference type="EMBL" id="CAJVQB010013311">
    <property type="protein sequence ID" value="CAG8761353.1"/>
    <property type="molecule type" value="Genomic_DNA"/>
</dbReference>
<accession>A0ABN7VDP4</accession>
<name>A0ABN7VDP4_GIGMA</name>
<evidence type="ECO:0000313" key="2">
    <source>
        <dbReference type="Proteomes" id="UP000789901"/>
    </source>
</evidence>
<comment type="caution">
    <text evidence="1">The sequence shown here is derived from an EMBL/GenBank/DDBJ whole genome shotgun (WGS) entry which is preliminary data.</text>
</comment>